<evidence type="ECO:0000313" key="2">
    <source>
        <dbReference type="EMBL" id="GAA5057815.1"/>
    </source>
</evidence>
<keyword evidence="3" id="KW-1185">Reference proteome</keyword>
<evidence type="ECO:0000256" key="1">
    <source>
        <dbReference type="SAM" id="Coils"/>
    </source>
</evidence>
<organism evidence="2 3">
    <name type="scientific">Haladaptatus pallidirubidus</name>
    <dbReference type="NCBI Taxonomy" id="1008152"/>
    <lineage>
        <taxon>Archaea</taxon>
        <taxon>Methanobacteriati</taxon>
        <taxon>Methanobacteriota</taxon>
        <taxon>Stenosarchaea group</taxon>
        <taxon>Halobacteria</taxon>
        <taxon>Halobacteriales</taxon>
        <taxon>Haladaptataceae</taxon>
        <taxon>Haladaptatus</taxon>
    </lineage>
</organism>
<dbReference type="AlphaFoldDB" id="A0AAV3UM67"/>
<dbReference type="RefSeq" id="WP_227773876.1">
    <property type="nucleotide sequence ID" value="NZ_BAABKX010000015.1"/>
</dbReference>
<name>A0AAV3UM67_9EURY</name>
<comment type="caution">
    <text evidence="2">The sequence shown here is derived from an EMBL/GenBank/DDBJ whole genome shotgun (WGS) entry which is preliminary data.</text>
</comment>
<gene>
    <name evidence="2" type="ORF">GCM10025751_40130</name>
</gene>
<dbReference type="EMBL" id="BAABKX010000015">
    <property type="protein sequence ID" value="GAA5057815.1"/>
    <property type="molecule type" value="Genomic_DNA"/>
</dbReference>
<feature type="coiled-coil region" evidence="1">
    <location>
        <begin position="62"/>
        <end position="89"/>
    </location>
</feature>
<protein>
    <submittedName>
        <fullName evidence="2">Uncharacterized protein</fullName>
    </submittedName>
</protein>
<sequence>MSENRQINLVIDGEQKAEWEDYAEEHPEVSSLSHLIRLSVQKEILGAHEPQAPESGTSDSRINEVLEVVQGIDTRLEELETRTRAIEREVEHRPEIHELTKDVFEVLPNVEIGTRKQEANASTWSPDQATVWTGDPQDIGFKLNESRRNIEKALERLMEDSNLVKSKNINGNELYWRLD</sequence>
<dbReference type="Proteomes" id="UP001501729">
    <property type="component" value="Unassembled WGS sequence"/>
</dbReference>
<accession>A0AAV3UM67</accession>
<evidence type="ECO:0000313" key="3">
    <source>
        <dbReference type="Proteomes" id="UP001501729"/>
    </source>
</evidence>
<reference evidence="2 3" key="1">
    <citation type="journal article" date="2019" name="Int. J. Syst. Evol. Microbiol.">
        <title>The Global Catalogue of Microorganisms (GCM) 10K type strain sequencing project: providing services to taxonomists for standard genome sequencing and annotation.</title>
        <authorList>
            <consortium name="The Broad Institute Genomics Platform"/>
            <consortium name="The Broad Institute Genome Sequencing Center for Infectious Disease"/>
            <person name="Wu L."/>
            <person name="Ma J."/>
        </authorList>
    </citation>
    <scope>NUCLEOTIDE SEQUENCE [LARGE SCALE GENOMIC DNA]</scope>
    <source>
        <strain evidence="2 3">JCM 17504</strain>
    </source>
</reference>
<proteinExistence type="predicted"/>
<dbReference type="GeneID" id="68614113"/>
<keyword evidence="1" id="KW-0175">Coiled coil</keyword>